<dbReference type="AlphaFoldDB" id="A0A381VFE0"/>
<protein>
    <recommendedName>
        <fullName evidence="6">DUF1592 domain-containing protein</fullName>
    </recommendedName>
</protein>
<proteinExistence type="predicted"/>
<feature type="domain" description="DUF1595" evidence="4">
    <location>
        <begin position="958"/>
        <end position="1013"/>
    </location>
</feature>
<dbReference type="EMBL" id="UINC01008528">
    <property type="protein sequence ID" value="SVA38357.1"/>
    <property type="molecule type" value="Genomic_DNA"/>
</dbReference>
<feature type="non-terminal residue" evidence="5">
    <location>
        <position position="1126"/>
    </location>
</feature>
<dbReference type="InterPro" id="IPR011429">
    <property type="entry name" value="Cyt_c_Planctomycete-type"/>
</dbReference>
<feature type="domain" description="Cytochrome C Planctomycete-type" evidence="3">
    <location>
        <begin position="36"/>
        <end position="82"/>
    </location>
</feature>
<evidence type="ECO:0000259" key="2">
    <source>
        <dbReference type="Pfam" id="PF07631"/>
    </source>
</evidence>
<feature type="domain" description="DUF1587" evidence="1">
    <location>
        <begin position="120"/>
        <end position="185"/>
    </location>
</feature>
<dbReference type="InterPro" id="IPR013036">
    <property type="entry name" value="DUF1587"/>
</dbReference>
<feature type="domain" description="DUF1592" evidence="2">
    <location>
        <begin position="1025"/>
        <end position="1125"/>
    </location>
</feature>
<reference evidence="5" key="1">
    <citation type="submission" date="2018-05" db="EMBL/GenBank/DDBJ databases">
        <authorList>
            <person name="Lanie J.A."/>
            <person name="Ng W.-L."/>
            <person name="Kazmierczak K.M."/>
            <person name="Andrzejewski T.M."/>
            <person name="Davidsen T.M."/>
            <person name="Wayne K.J."/>
            <person name="Tettelin H."/>
            <person name="Glass J.I."/>
            <person name="Rusch D."/>
            <person name="Podicherti R."/>
            <person name="Tsui H.-C.T."/>
            <person name="Winkler M.E."/>
        </authorList>
    </citation>
    <scope>NUCLEOTIDE SEQUENCE</scope>
</reference>
<evidence type="ECO:0000259" key="3">
    <source>
        <dbReference type="Pfam" id="PF07635"/>
    </source>
</evidence>
<evidence type="ECO:0000259" key="1">
    <source>
        <dbReference type="Pfam" id="PF07626"/>
    </source>
</evidence>
<gene>
    <name evidence="5" type="ORF">METZ01_LOCUS91211</name>
</gene>
<dbReference type="InterPro" id="IPR013043">
    <property type="entry name" value="DUF1595"/>
</dbReference>
<accession>A0A381VFE0</accession>
<evidence type="ECO:0000313" key="5">
    <source>
        <dbReference type="EMBL" id="SVA38357.1"/>
    </source>
</evidence>
<dbReference type="Pfam" id="PF07631">
    <property type="entry name" value="PSD4"/>
    <property type="match status" value="1"/>
</dbReference>
<dbReference type="Pfam" id="PF07635">
    <property type="entry name" value="PSCyt1"/>
    <property type="match status" value="1"/>
</dbReference>
<dbReference type="Pfam" id="PF07637">
    <property type="entry name" value="PSD5"/>
    <property type="match status" value="1"/>
</dbReference>
<sequence length="1126" mass="124354">MLLFSLSLGVVSSLGQSADLDKAYRAEVRPLLDQFCFDCHADDDAEADIDLDSFQSADDIRSNTKVWIKVDDMLSSRQMPPKKSDQPSDAQRGKLQKWVHAFLLEEAKARAGDPGEVVLRRLNNDEYNYSVRDLTGVASLNPTREFPVDGAAGEGFTNAGDALVMSPALVSKFLDAGKEVAQHAVLLPDGIRFSKYLTERDRADDLMNRIQRFYAKYMDTGSNAGDNWDDSAEAKASVINRNGSIPIEHYFAATLGERDALAKGEKSVVAVAEARGLNAKYLGLLWVMLNRNSDPDGSFLLNNIRKRWRATRDGNHMPIVEEVRRWQQVLWRFDPIGHIGRAGGPTAWMNSENMIRTTADFNLELKRSADGGDVLVYLAASDVGDGNEHDFVRWRNPRLVGGGKADLSMRDVPGLAKRLAKLRRKTLDNTAKFLAAAAEVTSDEPDVAALAKRHEVDAVALGAWLDYLALGPGGPVVIDGLFTRKMLNSGGYDFVNGWGTPGTPSVAANSSDSEVRIPGTARPHTVVAHPSPTAFVAVGWRSPIDGIVSVSAKIADAHSCGNGVEWWVQHRTSRKVGNLGHGEFEVNGSSGMTAKTVSVQEGEVILIAIGPRQGNHSCDLTQIDMTITETSGDKRVWDVAKDISGNILGGNPLKDSHGHAGVWYFFSGNVADVTKVSGGMMTVPTGSLLSSWKAETNAAKRAGLAKRIEAVATGAEIPRPGSPDAILLQHLQKISVPRRFESVLKTIVPDERFGKHPLGQPVVTADLISKAPSIVELRIPAELAEGRTLVLSGELEPEHGEKGSVQLTASMTKPEANELSPGRSIIVAAGSDSEKRLIAGLDDFRDLFPASLCYPRIVPVDEVVTIALYHREDEPLQRLMLDEAGKTELDRLWDELIYVSKEPLKLVVSHEQNAAFATQDRPDMVVAFAPMRNPIRKQANAFRKRLEADEPKHLYEVLQFADRAWRRPLTGEEQENLRMLYRGLREQEIAHEKAIQLTIARVLTSPAFLYRREQPGGGAKPEVVSSYEQAARLSYFLWSSLPDKELRQASEEGELANEKTLLAQTRRMLRDSRTRRMAEQFACQWLHISGFNQNNDKNVKLYPEFPELRGAMYEESVRFFEDMFRN</sequence>
<dbReference type="InterPro" id="IPR013042">
    <property type="entry name" value="DUF1592"/>
</dbReference>
<name>A0A381VFE0_9ZZZZ</name>
<organism evidence="5">
    <name type="scientific">marine metagenome</name>
    <dbReference type="NCBI Taxonomy" id="408172"/>
    <lineage>
        <taxon>unclassified sequences</taxon>
        <taxon>metagenomes</taxon>
        <taxon>ecological metagenomes</taxon>
    </lineage>
</organism>
<evidence type="ECO:0000259" key="4">
    <source>
        <dbReference type="Pfam" id="PF07637"/>
    </source>
</evidence>
<dbReference type="Pfam" id="PF07626">
    <property type="entry name" value="PSD3"/>
    <property type="match status" value="1"/>
</dbReference>
<evidence type="ECO:0008006" key="6">
    <source>
        <dbReference type="Google" id="ProtNLM"/>
    </source>
</evidence>